<dbReference type="STRING" id="1385369.N825_30375"/>
<name>W9H913_9PROT</name>
<dbReference type="Proteomes" id="UP000019486">
    <property type="component" value="Unassembled WGS sequence"/>
</dbReference>
<dbReference type="EMBL" id="AVFL01000005">
    <property type="protein sequence ID" value="EWY41216.1"/>
    <property type="molecule type" value="Genomic_DNA"/>
</dbReference>
<keyword evidence="2" id="KW-1185">Reference proteome</keyword>
<proteinExistence type="predicted"/>
<evidence type="ECO:0000313" key="2">
    <source>
        <dbReference type="Proteomes" id="UP000019486"/>
    </source>
</evidence>
<gene>
    <name evidence="1" type="ORF">N825_30375</name>
</gene>
<protein>
    <submittedName>
        <fullName evidence="1">Uncharacterized protein</fullName>
    </submittedName>
</protein>
<sequence length="43" mass="4933">MVIKGHHSTRGALQEVDDDLGAWGPVLDWESIAWRFQEKENIP</sequence>
<organism evidence="1 2">
    <name type="scientific">Skermanella stibiiresistens SB22</name>
    <dbReference type="NCBI Taxonomy" id="1385369"/>
    <lineage>
        <taxon>Bacteria</taxon>
        <taxon>Pseudomonadati</taxon>
        <taxon>Pseudomonadota</taxon>
        <taxon>Alphaproteobacteria</taxon>
        <taxon>Rhodospirillales</taxon>
        <taxon>Azospirillaceae</taxon>
        <taxon>Skermanella</taxon>
    </lineage>
</organism>
<reference evidence="1 2" key="1">
    <citation type="submission" date="2013-08" db="EMBL/GenBank/DDBJ databases">
        <title>The genome sequence of Skermanella stibiiresistens.</title>
        <authorList>
            <person name="Zhu W."/>
            <person name="Wang G."/>
        </authorList>
    </citation>
    <scope>NUCLEOTIDE SEQUENCE [LARGE SCALE GENOMIC DNA]</scope>
    <source>
        <strain evidence="1 2">SB22</strain>
    </source>
</reference>
<dbReference type="AlphaFoldDB" id="W9H913"/>
<evidence type="ECO:0000313" key="1">
    <source>
        <dbReference type="EMBL" id="EWY41216.1"/>
    </source>
</evidence>
<comment type="caution">
    <text evidence="1">The sequence shown here is derived from an EMBL/GenBank/DDBJ whole genome shotgun (WGS) entry which is preliminary data.</text>
</comment>
<accession>W9H913</accession>